<proteinExistence type="predicted"/>
<protein>
    <submittedName>
        <fullName evidence="2">Uncharacterized protein</fullName>
    </submittedName>
</protein>
<feature type="region of interest" description="Disordered" evidence="1">
    <location>
        <begin position="1"/>
        <end position="21"/>
    </location>
</feature>
<dbReference type="Ensembl" id="ENSMCST00000004753.1">
    <property type="protein sequence ID" value="ENSMCSP00000004646.1"/>
    <property type="gene ID" value="ENSMCSG00000003369.1"/>
</dbReference>
<reference evidence="2" key="2">
    <citation type="submission" date="2025-09" db="UniProtKB">
        <authorList>
            <consortium name="Ensembl"/>
        </authorList>
    </citation>
    <scope>IDENTIFICATION</scope>
</reference>
<name>A0A8C5TD77_9PASS</name>
<dbReference type="Proteomes" id="UP000694560">
    <property type="component" value="Unplaced"/>
</dbReference>
<dbReference type="AlphaFoldDB" id="A0A8C5TD77"/>
<reference evidence="2" key="1">
    <citation type="submission" date="2025-08" db="UniProtKB">
        <authorList>
            <consortium name="Ensembl"/>
        </authorList>
    </citation>
    <scope>IDENTIFICATION</scope>
</reference>
<evidence type="ECO:0000256" key="1">
    <source>
        <dbReference type="SAM" id="MobiDB-lite"/>
    </source>
</evidence>
<organism evidence="2 3">
    <name type="scientific">Malurus cyaneus samueli</name>
    <dbReference type="NCBI Taxonomy" id="2593467"/>
    <lineage>
        <taxon>Eukaryota</taxon>
        <taxon>Metazoa</taxon>
        <taxon>Chordata</taxon>
        <taxon>Craniata</taxon>
        <taxon>Vertebrata</taxon>
        <taxon>Euteleostomi</taxon>
        <taxon>Archelosauria</taxon>
        <taxon>Archosauria</taxon>
        <taxon>Dinosauria</taxon>
        <taxon>Saurischia</taxon>
        <taxon>Theropoda</taxon>
        <taxon>Coelurosauria</taxon>
        <taxon>Aves</taxon>
        <taxon>Neognathae</taxon>
        <taxon>Neoaves</taxon>
        <taxon>Telluraves</taxon>
        <taxon>Australaves</taxon>
        <taxon>Passeriformes</taxon>
        <taxon>Meliphagoidea</taxon>
        <taxon>Maluridae</taxon>
        <taxon>Malurus</taxon>
    </lineage>
</organism>
<sequence>MPRKKNTAQGAVRPGSLMSRSCTGSGADFWLICLQRVSRNKDSVRTVTEIPSHSLWTLLDSPILTKFKPNHPKCV</sequence>
<keyword evidence="3" id="KW-1185">Reference proteome</keyword>
<evidence type="ECO:0000313" key="3">
    <source>
        <dbReference type="Proteomes" id="UP000694560"/>
    </source>
</evidence>
<accession>A0A8C5TD77</accession>
<evidence type="ECO:0000313" key="2">
    <source>
        <dbReference type="Ensembl" id="ENSMCSP00000004646.1"/>
    </source>
</evidence>